<organism evidence="1 2">
    <name type="scientific">Kerstersia gyiorum</name>
    <dbReference type="NCBI Taxonomy" id="206506"/>
    <lineage>
        <taxon>Bacteria</taxon>
        <taxon>Pseudomonadati</taxon>
        <taxon>Pseudomonadota</taxon>
        <taxon>Betaproteobacteria</taxon>
        <taxon>Burkholderiales</taxon>
        <taxon>Alcaligenaceae</taxon>
        <taxon>Kerstersia</taxon>
    </lineage>
</organism>
<dbReference type="AlphaFoldDB" id="A0A4Q7MN70"/>
<dbReference type="Proteomes" id="UP000292039">
    <property type="component" value="Unassembled WGS sequence"/>
</dbReference>
<name>A0A4Q7MN70_9BURK</name>
<comment type="caution">
    <text evidence="1">The sequence shown here is derived from an EMBL/GenBank/DDBJ whole genome shotgun (WGS) entry which is preliminary data.</text>
</comment>
<accession>A0A4Q7MN70</accession>
<dbReference type="EMBL" id="SGWZ01000003">
    <property type="protein sequence ID" value="RZS69517.1"/>
    <property type="molecule type" value="Genomic_DNA"/>
</dbReference>
<evidence type="ECO:0000313" key="2">
    <source>
        <dbReference type="Proteomes" id="UP000292039"/>
    </source>
</evidence>
<sequence length="52" mass="6251">MQGIRWLPPRTDMLEHLMVRCANIKNVHLFLTALLARLYLNYFILSRKRGCY</sequence>
<reference evidence="1 2" key="1">
    <citation type="submission" date="2019-02" db="EMBL/GenBank/DDBJ databases">
        <title>Genomic Encyclopedia of Type Strains, Phase IV (KMG-IV): sequencing the most valuable type-strain genomes for metagenomic binning, comparative biology and taxonomic classification.</title>
        <authorList>
            <person name="Goeker M."/>
        </authorList>
    </citation>
    <scope>NUCLEOTIDE SEQUENCE [LARGE SCALE GENOMIC DNA]</scope>
    <source>
        <strain evidence="1 2">DSM 16618</strain>
    </source>
</reference>
<protein>
    <submittedName>
        <fullName evidence="1">Uncharacterized protein</fullName>
    </submittedName>
</protein>
<evidence type="ECO:0000313" key="1">
    <source>
        <dbReference type="EMBL" id="RZS69517.1"/>
    </source>
</evidence>
<proteinExistence type="predicted"/>
<gene>
    <name evidence="1" type="ORF">EV679_2115</name>
</gene>